<accession>A0AAD4WAU8</accession>
<evidence type="ECO:0000313" key="1">
    <source>
        <dbReference type="EMBL" id="KAI5340068.1"/>
    </source>
</evidence>
<dbReference type="EMBL" id="JAJFAZ020000003">
    <property type="protein sequence ID" value="KAI5340068.1"/>
    <property type="molecule type" value="Genomic_DNA"/>
</dbReference>
<reference evidence="1 2" key="1">
    <citation type="journal article" date="2022" name="G3 (Bethesda)">
        <title>Whole-genome sequence and methylome profiling of the almond [Prunus dulcis (Mill.) D.A. Webb] cultivar 'Nonpareil'.</title>
        <authorList>
            <person name="D'Amico-Willman K.M."/>
            <person name="Ouma W.Z."/>
            <person name="Meulia T."/>
            <person name="Sideli G.M."/>
            <person name="Gradziel T.M."/>
            <person name="Fresnedo-Ramirez J."/>
        </authorList>
    </citation>
    <scope>NUCLEOTIDE SEQUENCE [LARGE SCALE GENOMIC DNA]</scope>
    <source>
        <strain evidence="1">Clone GOH B32 T37-40</strain>
    </source>
</reference>
<keyword evidence="2" id="KW-1185">Reference proteome</keyword>
<gene>
    <name evidence="1" type="ORF">L3X38_019342</name>
</gene>
<dbReference type="AlphaFoldDB" id="A0AAD4WAU8"/>
<protein>
    <submittedName>
        <fullName evidence="1">Uncharacterized protein</fullName>
    </submittedName>
</protein>
<proteinExistence type="predicted"/>
<name>A0AAD4WAU8_PRUDU</name>
<comment type="caution">
    <text evidence="1">The sequence shown here is derived from an EMBL/GenBank/DDBJ whole genome shotgun (WGS) entry which is preliminary data.</text>
</comment>
<dbReference type="Proteomes" id="UP001054821">
    <property type="component" value="Chromosome 3"/>
</dbReference>
<evidence type="ECO:0000313" key="2">
    <source>
        <dbReference type="Proteomes" id="UP001054821"/>
    </source>
</evidence>
<organism evidence="1 2">
    <name type="scientific">Prunus dulcis</name>
    <name type="common">Almond</name>
    <name type="synonym">Amygdalus dulcis</name>
    <dbReference type="NCBI Taxonomy" id="3755"/>
    <lineage>
        <taxon>Eukaryota</taxon>
        <taxon>Viridiplantae</taxon>
        <taxon>Streptophyta</taxon>
        <taxon>Embryophyta</taxon>
        <taxon>Tracheophyta</taxon>
        <taxon>Spermatophyta</taxon>
        <taxon>Magnoliopsida</taxon>
        <taxon>eudicotyledons</taxon>
        <taxon>Gunneridae</taxon>
        <taxon>Pentapetalae</taxon>
        <taxon>rosids</taxon>
        <taxon>fabids</taxon>
        <taxon>Rosales</taxon>
        <taxon>Rosaceae</taxon>
        <taxon>Amygdaloideae</taxon>
        <taxon>Amygdaleae</taxon>
        <taxon>Prunus</taxon>
    </lineage>
</organism>
<sequence>MCRALAQVLAPPPSILGLLPPPSLLRMLVSLALGSIFPVNCEIKAVRIKQSSVLFNLPSNVVLKDWIFTATHLVVPPISPKELSQLTRSPGALSSFPLWVL</sequence>